<evidence type="ECO:0000313" key="1">
    <source>
        <dbReference type="EMBL" id="NNF07168.1"/>
    </source>
</evidence>
<comment type="caution">
    <text evidence="1">The sequence shown here is derived from an EMBL/GenBank/DDBJ whole genome shotgun (WGS) entry which is preliminary data.</text>
</comment>
<organism evidence="1 2">
    <name type="scientific">Eiseniibacteriota bacterium</name>
    <dbReference type="NCBI Taxonomy" id="2212470"/>
    <lineage>
        <taxon>Bacteria</taxon>
        <taxon>Candidatus Eiseniibacteriota</taxon>
    </lineage>
</organism>
<dbReference type="EMBL" id="JABDJR010000419">
    <property type="protein sequence ID" value="NNF07168.1"/>
    <property type="molecule type" value="Genomic_DNA"/>
</dbReference>
<dbReference type="AlphaFoldDB" id="A0A7Y2EFI5"/>
<name>A0A7Y2EFI5_UNCEI</name>
<reference evidence="1 2" key="1">
    <citation type="submission" date="2020-03" db="EMBL/GenBank/DDBJ databases">
        <title>Metabolic flexibility allows generalist bacteria to become dominant in a frequently disturbed ecosystem.</title>
        <authorList>
            <person name="Chen Y.-J."/>
            <person name="Leung P.M."/>
            <person name="Bay S.K."/>
            <person name="Hugenholtz P."/>
            <person name="Kessler A.J."/>
            <person name="Shelley G."/>
            <person name="Waite D.W."/>
            <person name="Cook P.L."/>
            <person name="Greening C."/>
        </authorList>
    </citation>
    <scope>NUCLEOTIDE SEQUENCE [LARGE SCALE GENOMIC DNA]</scope>
    <source>
        <strain evidence="1">SS_bin_28</strain>
    </source>
</reference>
<evidence type="ECO:0008006" key="3">
    <source>
        <dbReference type="Google" id="ProtNLM"/>
    </source>
</evidence>
<sequence>MKDRRIASIEQLIDSGNYKLLSLDIFDTVVYRTVPRPKDLFFLVGRELLKQGLIWDSSTPESFTRERMAAEERARLKKPSYEVTLEEIYACFPKGYVRNGDPQALLGIELAFEQASVRLNPDMKALIDRAKSKGLATAFVSDTYFTQEQLQSLVGVDVD</sequence>
<feature type="non-terminal residue" evidence="1">
    <location>
        <position position="159"/>
    </location>
</feature>
<protein>
    <recommendedName>
        <fullName evidence="3">HAD family hydrolase</fullName>
    </recommendedName>
</protein>
<dbReference type="InterPro" id="IPR036412">
    <property type="entry name" value="HAD-like_sf"/>
</dbReference>
<dbReference type="Proteomes" id="UP000547674">
    <property type="component" value="Unassembled WGS sequence"/>
</dbReference>
<accession>A0A7Y2EFI5</accession>
<evidence type="ECO:0000313" key="2">
    <source>
        <dbReference type="Proteomes" id="UP000547674"/>
    </source>
</evidence>
<gene>
    <name evidence="1" type="ORF">HKN21_10440</name>
</gene>
<dbReference type="SUPFAM" id="SSF56784">
    <property type="entry name" value="HAD-like"/>
    <property type="match status" value="1"/>
</dbReference>
<proteinExistence type="predicted"/>